<dbReference type="SUPFAM" id="SSF53649">
    <property type="entry name" value="Alkaline phosphatase-like"/>
    <property type="match status" value="1"/>
</dbReference>
<dbReference type="InterPro" id="IPR052701">
    <property type="entry name" value="GAG_Ulvan_Degrading_Sulfatases"/>
</dbReference>
<dbReference type="PANTHER" id="PTHR43751:SF1">
    <property type="entry name" value="SULFATASE ATSG-RELATED"/>
    <property type="match status" value="1"/>
</dbReference>
<dbReference type="PANTHER" id="PTHR43751">
    <property type="entry name" value="SULFATASE"/>
    <property type="match status" value="1"/>
</dbReference>
<feature type="modified residue" description="3-oxoalanine (Ser)" evidence="1">
    <location>
        <position position="73"/>
    </location>
</feature>
<reference evidence="4" key="1">
    <citation type="submission" date="2020-08" db="EMBL/GenBank/DDBJ databases">
        <title>Genome public.</title>
        <authorList>
            <person name="Liu C."/>
            <person name="Sun Q."/>
        </authorList>
    </citation>
    <scope>NUCLEOTIDE SEQUENCE</scope>
    <source>
        <strain evidence="4">N12</strain>
    </source>
</reference>
<keyword evidence="5" id="KW-1185">Reference proteome</keyword>
<name>A0A926INU7_9BACT</name>
<gene>
    <name evidence="4" type="ORF">H8744_05020</name>
</gene>
<organism evidence="4 5">
    <name type="scientific">Jilunia laotingensis</name>
    <dbReference type="NCBI Taxonomy" id="2763675"/>
    <lineage>
        <taxon>Bacteria</taxon>
        <taxon>Pseudomonadati</taxon>
        <taxon>Bacteroidota</taxon>
        <taxon>Bacteroidia</taxon>
        <taxon>Bacteroidales</taxon>
        <taxon>Bacteroidaceae</taxon>
        <taxon>Jilunia</taxon>
    </lineage>
</organism>
<dbReference type="EMBL" id="JACRTF010000001">
    <property type="protein sequence ID" value="MBC8592619.1"/>
    <property type="molecule type" value="Genomic_DNA"/>
</dbReference>
<feature type="signal peptide" evidence="2">
    <location>
        <begin position="1"/>
        <end position="21"/>
    </location>
</feature>
<proteinExistence type="predicted"/>
<sequence>MKRFIMSAAALGLASVSFAQSAEKPNFVLFIADDCSHYDLGCYGSPDSKTPNIDRFATQGVRFTQCYQAVPMSSPTRHNLYTGLWPVHSGAYPNHTIADEGTKSVVHHLGAQGYRVALIGKSHVEPESVFPFDPYVPSIKGNDINFEAVEQFIKECKASGTPFCLFVASHQPHTPWNKGDASQFDADKLTLPPMYVDMPETRTQLTHYLAEINYMDNEFGKVLDIMDKADVTDNTATVYLSEQGNSFPFAKWTCYDAGVHSACIVRWPGVVKPGTVSDAMVEYVDIVPTFIDIAGGKPVAPVDGKSFKPVLTGKKKDHKQYTYSMQTTRGIFHGSDYYGIRSVADKEYRYIVNLTPEMEFRNAMTHLPIYDKWRQKVANDPKMKPIFDKYQHRPAIELYNTKEDPYCLNNLADDPKYASVIKRMDGKLKAWMKSCGDEGQPTEMRALEHQARNKK</sequence>
<dbReference type="Gene3D" id="3.40.720.10">
    <property type="entry name" value="Alkaline Phosphatase, subunit A"/>
    <property type="match status" value="1"/>
</dbReference>
<dbReference type="InterPro" id="IPR017850">
    <property type="entry name" value="Alkaline_phosphatase_core_sf"/>
</dbReference>
<dbReference type="Proteomes" id="UP000651085">
    <property type="component" value="Unassembled WGS sequence"/>
</dbReference>
<comment type="caution">
    <text evidence="4">The sequence shown here is derived from an EMBL/GenBank/DDBJ whole genome shotgun (WGS) entry which is preliminary data.</text>
</comment>
<dbReference type="AlphaFoldDB" id="A0A926INU7"/>
<dbReference type="CDD" id="cd16027">
    <property type="entry name" value="SGSH"/>
    <property type="match status" value="1"/>
</dbReference>
<accession>A0A926INU7</accession>
<dbReference type="Pfam" id="PF00884">
    <property type="entry name" value="Sulfatase"/>
    <property type="match status" value="1"/>
</dbReference>
<feature type="domain" description="Sulfatase N-terminal" evidence="3">
    <location>
        <begin position="25"/>
        <end position="295"/>
    </location>
</feature>
<keyword evidence="2" id="KW-0732">Signal</keyword>
<evidence type="ECO:0000256" key="2">
    <source>
        <dbReference type="SAM" id="SignalP"/>
    </source>
</evidence>
<evidence type="ECO:0000313" key="4">
    <source>
        <dbReference type="EMBL" id="MBC8592619.1"/>
    </source>
</evidence>
<protein>
    <submittedName>
        <fullName evidence="4">Sulfatase</fullName>
    </submittedName>
</protein>
<evidence type="ECO:0000256" key="1">
    <source>
        <dbReference type="PIRSR" id="PIRSR600917-52"/>
    </source>
</evidence>
<evidence type="ECO:0000313" key="5">
    <source>
        <dbReference type="Proteomes" id="UP000651085"/>
    </source>
</evidence>
<dbReference type="InterPro" id="IPR000917">
    <property type="entry name" value="Sulfatase_N"/>
</dbReference>
<dbReference type="RefSeq" id="WP_262433791.1">
    <property type="nucleotide sequence ID" value="NZ_JACRTF010000001.1"/>
</dbReference>
<comment type="PTM">
    <text evidence="1">The conversion to 3-oxoalanine (also known as C-formylglycine, FGly), of a serine or cysteine residue in prokaryotes and of a cysteine residue in eukaryotes, is critical for catalytic activity.</text>
</comment>
<evidence type="ECO:0000259" key="3">
    <source>
        <dbReference type="Pfam" id="PF00884"/>
    </source>
</evidence>
<feature type="chain" id="PRO_5037035745" evidence="2">
    <location>
        <begin position="22"/>
        <end position="455"/>
    </location>
</feature>